<dbReference type="RefSeq" id="WP_005182035.1">
    <property type="nucleotide sequence ID" value="NZ_CAXNYR010000009.1"/>
</dbReference>
<name>A0A1Z9Z4L1_9GAMM</name>
<organism evidence="2 4">
    <name type="scientific">Acinetobacter indicus</name>
    <dbReference type="NCBI Taxonomy" id="756892"/>
    <lineage>
        <taxon>Bacteria</taxon>
        <taxon>Pseudomonadati</taxon>
        <taxon>Pseudomonadota</taxon>
        <taxon>Gammaproteobacteria</taxon>
        <taxon>Moraxellales</taxon>
        <taxon>Moraxellaceae</taxon>
        <taxon>Acinetobacter</taxon>
    </lineage>
</organism>
<dbReference type="EMBL" id="CP044455">
    <property type="protein sequence ID" value="QIC71222.1"/>
    <property type="molecule type" value="Genomic_DNA"/>
</dbReference>
<gene>
    <name evidence="2" type="ORF">FSC09_12805</name>
    <name evidence="3" type="ORF">G0027_05915</name>
    <name evidence="1" type="ORF">MSG88_02770</name>
</gene>
<dbReference type="EMBL" id="JAWJYY010000001">
    <property type="protein sequence ID" value="MDV4314717.1"/>
    <property type="molecule type" value="Genomic_DNA"/>
</dbReference>
<dbReference type="EMBL" id="CP048654">
    <property type="protein sequence ID" value="QOW42427.1"/>
    <property type="molecule type" value="Genomic_DNA"/>
</dbReference>
<proteinExistence type="predicted"/>
<reference evidence="2 4" key="1">
    <citation type="submission" date="2019-09" db="EMBL/GenBank/DDBJ databases">
        <title>Non-baumannii Acinetobacter spp. carrying blaNDM-1 isolated in China.</title>
        <authorList>
            <person name="Cui C."/>
            <person name="Chen C."/>
            <person name="Sun J."/>
            <person name="Liu Y."/>
        </authorList>
    </citation>
    <scope>NUCLEOTIDE SEQUENCE [LARGE SCALE GENOMIC DNA]</scope>
    <source>
        <strain evidence="2 4">B18</strain>
    </source>
</reference>
<accession>A0A1Z9Z4L1</accession>
<dbReference type="STRING" id="756892.GCA_001922645_02702"/>
<dbReference type="InterPro" id="IPR021250">
    <property type="entry name" value="DUF2789"/>
</dbReference>
<reference evidence="3 5" key="2">
    <citation type="submission" date="2020-02" db="EMBL/GenBank/DDBJ databases">
        <title>Tigecycline-resistant Acinetobacter species from pigs and migratory birds.</title>
        <authorList>
            <person name="Chen C."/>
            <person name="Sun J."/>
            <person name="Liao X.-P."/>
            <person name="Liu Y.-H."/>
        </authorList>
    </citation>
    <scope>NUCLEOTIDE SEQUENCE [LARGE SCALE GENOMIC DNA]</scope>
    <source>
        <strain evidence="3 5">C15_T</strain>
    </source>
</reference>
<dbReference type="Gene3D" id="1.10.10.1130">
    <property type="entry name" value="Uncharacterised protein PF10982, DUF2789"/>
    <property type="match status" value="1"/>
</dbReference>
<evidence type="ECO:0000313" key="1">
    <source>
        <dbReference type="EMBL" id="MDV4314717.1"/>
    </source>
</evidence>
<dbReference type="AlphaFoldDB" id="A0A1Z9Z4L1"/>
<evidence type="ECO:0000313" key="3">
    <source>
        <dbReference type="EMBL" id="QOW42427.1"/>
    </source>
</evidence>
<evidence type="ECO:0000313" key="5">
    <source>
        <dbReference type="Proteomes" id="UP000593812"/>
    </source>
</evidence>
<reference evidence="1" key="3">
    <citation type="submission" date="2023-10" db="EMBL/GenBank/DDBJ databases">
        <authorList>
            <person name="Sykes E.M.E."/>
            <person name="Khan I.U.H."/>
            <person name="Kumar A."/>
        </authorList>
    </citation>
    <scope>NUCLEOTIDE SEQUENCE</scope>
    <source>
        <strain evidence="1">IK5</strain>
    </source>
</reference>
<sequence>MRQTRPRMTNLFEQLGLDSSEQAIQDFIGQHQLAAEIHIMDAEFWSDGQRQFLAEKIASDGEWAITVDQLNEALHEDSVPRR</sequence>
<dbReference type="Proteomes" id="UP001284654">
    <property type="component" value="Unassembled WGS sequence"/>
</dbReference>
<dbReference type="Pfam" id="PF10982">
    <property type="entry name" value="DUF2789"/>
    <property type="match status" value="1"/>
</dbReference>
<dbReference type="Proteomes" id="UP000593812">
    <property type="component" value="Chromosome"/>
</dbReference>
<protein>
    <submittedName>
        <fullName evidence="2">DUF2789 domain-containing protein</fullName>
    </submittedName>
    <submittedName>
        <fullName evidence="1">DUF2789 family protein</fullName>
    </submittedName>
</protein>
<evidence type="ECO:0000313" key="4">
    <source>
        <dbReference type="Proteomes" id="UP000503440"/>
    </source>
</evidence>
<evidence type="ECO:0000313" key="2">
    <source>
        <dbReference type="EMBL" id="QIC71222.1"/>
    </source>
</evidence>
<dbReference type="InterPro" id="IPR038086">
    <property type="entry name" value="DUF2789_sf"/>
</dbReference>
<dbReference type="Proteomes" id="UP000503440">
    <property type="component" value="Chromosome"/>
</dbReference>
<dbReference type="KEGG" id="aid:CTZ23_13225"/>